<organism evidence="2 3">
    <name type="scientific">Dysgonomonas hofstadii</name>
    <dbReference type="NCBI Taxonomy" id="637886"/>
    <lineage>
        <taxon>Bacteria</taxon>
        <taxon>Pseudomonadati</taxon>
        <taxon>Bacteroidota</taxon>
        <taxon>Bacteroidia</taxon>
        <taxon>Bacteroidales</taxon>
        <taxon>Dysgonomonadaceae</taxon>
        <taxon>Dysgonomonas</taxon>
    </lineage>
</organism>
<evidence type="ECO:0000313" key="2">
    <source>
        <dbReference type="EMBL" id="MBB4034530.1"/>
    </source>
</evidence>
<protein>
    <submittedName>
        <fullName evidence="2">MFS family permease</fullName>
    </submittedName>
</protein>
<keyword evidence="1" id="KW-0812">Transmembrane</keyword>
<keyword evidence="3" id="KW-1185">Reference proteome</keyword>
<gene>
    <name evidence="2" type="ORF">GGR21_000417</name>
</gene>
<dbReference type="AlphaFoldDB" id="A0A840CEZ3"/>
<feature type="transmembrane region" description="Helical" evidence="1">
    <location>
        <begin position="280"/>
        <end position="299"/>
    </location>
</feature>
<dbReference type="RefSeq" id="WP_183305489.1">
    <property type="nucleotide sequence ID" value="NZ_JACIEP010000002.1"/>
</dbReference>
<feature type="transmembrane region" description="Helical" evidence="1">
    <location>
        <begin position="200"/>
        <end position="217"/>
    </location>
</feature>
<feature type="transmembrane region" description="Helical" evidence="1">
    <location>
        <begin position="148"/>
        <end position="167"/>
    </location>
</feature>
<accession>A0A840CEZ3</accession>
<proteinExistence type="predicted"/>
<name>A0A840CEZ3_9BACT</name>
<feature type="transmembrane region" description="Helical" evidence="1">
    <location>
        <begin position="311"/>
        <end position="333"/>
    </location>
</feature>
<feature type="transmembrane region" description="Helical" evidence="1">
    <location>
        <begin position="12"/>
        <end position="33"/>
    </location>
</feature>
<sequence>MTIVKDSRKKKSILLCIAIVLTFAGIYALNYFFPLYTDDWKYAFVYGRDSDRVAGFLDVLESQYYHYFHWGGRSVAHTIAQSFIYIGEQWAGLLNSLAYVTLVTLIYLIADYRRKVNPFLYAGISILVWFFVPDLMVCIAWLTGSANYLWGCMLVVSVTVPYCMYYLKYKEPDKKKDSIGRCILFIFCGILAGWTNENLVAGLLTFLFIYILLLKYERKAIPKWVISGFIGVVIGAVFMLAAPGNFIRNKIELETIHGITPDHFSYSYYFYRLVSVIKAYLVYGIWPTIIYLFSLLLFWKKGEMDNKRNVLRLSLLFFFMAMISMLVMAGAPIFPERVWFGIIVLIIIATALLYTNLNFEYKLIKVSNYVVWIPFIIFFLVSYTLSLKDTIRLSETFEFRETYILEEKKKGIEEFILYDRFEPRQTFIFTQKVYDIPHLENNLWEDAYAKYYGIKSIEIRKGSEK</sequence>
<dbReference type="EMBL" id="JACIEP010000002">
    <property type="protein sequence ID" value="MBB4034530.1"/>
    <property type="molecule type" value="Genomic_DNA"/>
</dbReference>
<keyword evidence="1" id="KW-1133">Transmembrane helix</keyword>
<dbReference type="Pfam" id="PF19528">
    <property type="entry name" value="DUF6056"/>
    <property type="match status" value="1"/>
</dbReference>
<comment type="caution">
    <text evidence="2">The sequence shown here is derived from an EMBL/GenBank/DDBJ whole genome shotgun (WGS) entry which is preliminary data.</text>
</comment>
<feature type="transmembrane region" description="Helical" evidence="1">
    <location>
        <begin position="224"/>
        <end position="242"/>
    </location>
</feature>
<dbReference type="Proteomes" id="UP000555103">
    <property type="component" value="Unassembled WGS sequence"/>
</dbReference>
<feature type="transmembrane region" description="Helical" evidence="1">
    <location>
        <begin position="119"/>
        <end position="142"/>
    </location>
</feature>
<evidence type="ECO:0000256" key="1">
    <source>
        <dbReference type="SAM" id="Phobius"/>
    </source>
</evidence>
<keyword evidence="1" id="KW-0472">Membrane</keyword>
<evidence type="ECO:0000313" key="3">
    <source>
        <dbReference type="Proteomes" id="UP000555103"/>
    </source>
</evidence>
<feature type="transmembrane region" description="Helical" evidence="1">
    <location>
        <begin position="339"/>
        <end position="357"/>
    </location>
</feature>
<feature type="transmembrane region" description="Helical" evidence="1">
    <location>
        <begin position="90"/>
        <end position="110"/>
    </location>
</feature>
<feature type="transmembrane region" description="Helical" evidence="1">
    <location>
        <begin position="369"/>
        <end position="387"/>
    </location>
</feature>
<feature type="transmembrane region" description="Helical" evidence="1">
    <location>
        <begin position="179"/>
        <end position="194"/>
    </location>
</feature>
<dbReference type="InterPro" id="IPR045691">
    <property type="entry name" value="DUF6056"/>
</dbReference>
<reference evidence="2 3" key="1">
    <citation type="submission" date="2020-08" db="EMBL/GenBank/DDBJ databases">
        <title>Genomic Encyclopedia of Type Strains, Phase IV (KMG-IV): sequencing the most valuable type-strain genomes for metagenomic binning, comparative biology and taxonomic classification.</title>
        <authorList>
            <person name="Goeker M."/>
        </authorList>
    </citation>
    <scope>NUCLEOTIDE SEQUENCE [LARGE SCALE GENOMIC DNA]</scope>
    <source>
        <strain evidence="2 3">DSM 104969</strain>
    </source>
</reference>